<dbReference type="PANTHER" id="PTHR38340:SF1">
    <property type="entry name" value="S-LAYER PROTEIN"/>
    <property type="match status" value="1"/>
</dbReference>
<feature type="compositionally biased region" description="Polar residues" evidence="8">
    <location>
        <begin position="862"/>
        <end position="872"/>
    </location>
</feature>
<comment type="subcellular location">
    <subcellularLocation>
        <location evidence="1">Membrane</location>
    </subcellularLocation>
    <subcellularLocation>
        <location evidence="2">Secreted</location>
    </subcellularLocation>
</comment>
<gene>
    <name evidence="9" type="ORF">PLAM_1973</name>
</gene>
<dbReference type="AlphaFoldDB" id="A0A1J1JEX2"/>
<keyword evidence="3" id="KW-0964">Secreted</keyword>
<evidence type="ECO:0000256" key="4">
    <source>
        <dbReference type="ARBA" id="ARBA00022656"/>
    </source>
</evidence>
<dbReference type="Gene3D" id="2.150.10.10">
    <property type="entry name" value="Serralysin-like metalloprotease, C-terminal"/>
    <property type="match status" value="3"/>
</dbReference>
<dbReference type="SUPFAM" id="SSF51120">
    <property type="entry name" value="beta-Roll"/>
    <property type="match status" value="1"/>
</dbReference>
<dbReference type="InterPro" id="IPR018511">
    <property type="entry name" value="Hemolysin-typ_Ca-bd_CS"/>
</dbReference>
<evidence type="ECO:0000256" key="6">
    <source>
        <dbReference type="ARBA" id="ARBA00023026"/>
    </source>
</evidence>
<dbReference type="SUPFAM" id="SSF141072">
    <property type="entry name" value="CalX-like"/>
    <property type="match status" value="1"/>
</dbReference>
<dbReference type="InterPro" id="IPR011049">
    <property type="entry name" value="Serralysin-like_metalloprot_C"/>
</dbReference>
<dbReference type="GO" id="GO:0005576">
    <property type="term" value="C:extracellular region"/>
    <property type="evidence" value="ECO:0007669"/>
    <property type="project" value="UniProtKB-SubCell"/>
</dbReference>
<dbReference type="GO" id="GO:0090729">
    <property type="term" value="F:toxin activity"/>
    <property type="evidence" value="ECO:0007669"/>
    <property type="project" value="UniProtKB-KW"/>
</dbReference>
<dbReference type="GO" id="GO:0005509">
    <property type="term" value="F:calcium ion binding"/>
    <property type="evidence" value="ECO:0007669"/>
    <property type="project" value="InterPro"/>
</dbReference>
<reference evidence="9" key="1">
    <citation type="submission" date="2015-09" db="EMBL/GenBank/DDBJ databases">
        <authorList>
            <person name="Jackson K.R."/>
            <person name="Lunt B.L."/>
            <person name="Fisher J.N.B."/>
            <person name="Gardner A.V."/>
            <person name="Bailey M.E."/>
            <person name="Deus L.M."/>
            <person name="Earl A.S."/>
            <person name="Gibby P.D."/>
            <person name="Hartmann K.A."/>
            <person name="Liu J.E."/>
            <person name="Manci A.M."/>
            <person name="Nielsen D.A."/>
            <person name="Solomon M.B."/>
            <person name="Breakwell D.P."/>
            <person name="Burnett S.H."/>
            <person name="Grose J.H."/>
        </authorList>
    </citation>
    <scope>NUCLEOTIDE SEQUENCE</scope>
    <source>
        <strain evidence="9">7805</strain>
    </source>
</reference>
<feature type="compositionally biased region" description="Low complexity" evidence="8">
    <location>
        <begin position="25"/>
        <end position="49"/>
    </location>
</feature>
<dbReference type="EMBL" id="LO018304">
    <property type="protein sequence ID" value="CUM59939.1"/>
    <property type="molecule type" value="Genomic_DNA"/>
</dbReference>
<keyword evidence="4" id="KW-0800">Toxin</keyword>
<organism evidence="9">
    <name type="scientific">Planktothrix agardhii</name>
    <name type="common">Oscillatoria agardhii</name>
    <dbReference type="NCBI Taxonomy" id="1160"/>
    <lineage>
        <taxon>Bacteria</taxon>
        <taxon>Bacillati</taxon>
        <taxon>Cyanobacteriota</taxon>
        <taxon>Cyanophyceae</taxon>
        <taxon>Oscillatoriophycideae</taxon>
        <taxon>Oscillatoriales</taxon>
        <taxon>Microcoleaceae</taxon>
        <taxon>Planktothrix</taxon>
    </lineage>
</organism>
<feature type="region of interest" description="Disordered" evidence="8">
    <location>
        <begin position="845"/>
        <end position="919"/>
    </location>
</feature>
<feature type="compositionally biased region" description="Polar residues" evidence="8">
    <location>
        <begin position="1"/>
        <end position="24"/>
    </location>
</feature>
<evidence type="ECO:0000256" key="1">
    <source>
        <dbReference type="ARBA" id="ARBA00004370"/>
    </source>
</evidence>
<evidence type="ECO:0000256" key="7">
    <source>
        <dbReference type="ARBA" id="ARBA00023136"/>
    </source>
</evidence>
<keyword evidence="6" id="KW-0843">Virulence</keyword>
<dbReference type="PANTHER" id="PTHR38340">
    <property type="entry name" value="S-LAYER PROTEIN"/>
    <property type="match status" value="1"/>
</dbReference>
<dbReference type="InterPro" id="IPR001343">
    <property type="entry name" value="Hemolysn_Ca-bd"/>
</dbReference>
<evidence type="ECO:0000256" key="8">
    <source>
        <dbReference type="SAM" id="MobiDB-lite"/>
    </source>
</evidence>
<dbReference type="Gene3D" id="2.60.40.2030">
    <property type="match status" value="1"/>
</dbReference>
<dbReference type="PRINTS" id="PR01488">
    <property type="entry name" value="RTXTOXINA"/>
</dbReference>
<evidence type="ECO:0000256" key="2">
    <source>
        <dbReference type="ARBA" id="ARBA00004613"/>
    </source>
</evidence>
<dbReference type="PRINTS" id="PR00313">
    <property type="entry name" value="CABNDNGRPT"/>
</dbReference>
<keyword evidence="7" id="KW-0472">Membrane</keyword>
<evidence type="ECO:0000256" key="5">
    <source>
        <dbReference type="ARBA" id="ARBA00022737"/>
    </source>
</evidence>
<evidence type="ECO:0000256" key="3">
    <source>
        <dbReference type="ARBA" id="ARBA00022525"/>
    </source>
</evidence>
<feature type="region of interest" description="Disordered" evidence="8">
    <location>
        <begin position="1"/>
        <end position="54"/>
    </location>
</feature>
<dbReference type="PROSITE" id="PS00330">
    <property type="entry name" value="HEMOLYSIN_CALCIUM"/>
    <property type="match status" value="2"/>
</dbReference>
<dbReference type="GO" id="GO:0016020">
    <property type="term" value="C:membrane"/>
    <property type="evidence" value="ECO:0007669"/>
    <property type="project" value="UniProtKB-SubCell"/>
</dbReference>
<sequence length="1011" mass="102563">MTSLTNTNGNDQGMPTALPTVTSLGATFTGNNAGNQANTPAANTPANGQGSNQDNKDVYGTILLNTAPVLADTVVTLTPILEDADVPTGAVGNLISSIAAIGTNITDSDTGAVAGVAITGADTTNGSWFYTIDGGTTWTALGAVSDTNARLLAANANTRIYFQPTPNYNGTVTNGITFRAWDQMAGANGSTADTSTNGGSTVFSALTDTAAITVTAVNDKPSFSNAGNQILTAWTSTAQSVSNWANTVIFGPANESTQTVSNYTVTNTDNTLFTAQPSVATDGTLTYTPSGKPGTATVSVQLQDNGGTANGGVDLSDIANFNITIPAPKVNLTASTTTASEAGATAITLTATAEGNVVGAQTLDLALTGTASAADFTGTIPTQITIPDGSNTGQVTITVNNDLLAEGTETATLTISNPSTGIALGTTTNQSVTINDNPGITVTPTTGLTTTEAGGTANFTVVLNSQPTADVTIPLTSSNTAEGTVNQSSLTFTSANWNVAQTVTVTGIDDSVDDGDIAYNIVTVAATSTDSNYSGVNASDVAVTNTDNDTKGITVTPTTGLTTTEAGGKATFTVVLNSQPTANVTIPLTSSNTAEGTIDKTSLTFTATNWNTPQTVTVTGVNDSVDDGDIAYNIVTVAATSTDTNYSGVNASDVAVTNVASTPIPTVTPTPVPTVTPTPVPTVTPTPVPTVTPTPEPTVTPTPVPTVAPTPEPIPETPVFNGSVDIYDSTNFITTIEFPTQELKVTDNEPISRTAEANVIFALEGNDTVLGGKDNDQIIGNDGADELYGNLGNDIITGNGGNDWINGNLGEDLIDGGDGEDELFGGQENDLIKGGNGDDTIFGNKGEDITEGNEGDDLLSGNEANDTISGNSGDDMIYGGQGNDLLDGSEGNDLLSGDQGDDTLDGGEGNDILTGGQGNDWLVGAEGDDTLTGGAGNDRFYLASSFGNELITDFTNGADIIALTGGLTFEQLQITSFNDSTLIKIASSQQQLAELLGVDSRLIGKSNFVLG</sequence>
<name>A0A1J1JEX2_PLAAG</name>
<dbReference type="InterPro" id="IPR050557">
    <property type="entry name" value="RTX_toxin/Mannuronan_C5-epim"/>
</dbReference>
<keyword evidence="5" id="KW-0677">Repeat</keyword>
<dbReference type="Pfam" id="PF00353">
    <property type="entry name" value="HemolysinCabind"/>
    <property type="match status" value="4"/>
</dbReference>
<protein>
    <submittedName>
        <fullName evidence="9">Hemolysin-type calcium-binding region</fullName>
    </submittedName>
</protein>
<dbReference type="InterPro" id="IPR003995">
    <property type="entry name" value="RTX_toxin_determinant-A"/>
</dbReference>
<dbReference type="InterPro" id="IPR038081">
    <property type="entry name" value="CalX-like_sf"/>
</dbReference>
<evidence type="ECO:0000313" key="9">
    <source>
        <dbReference type="EMBL" id="CUM59939.1"/>
    </source>
</evidence>
<proteinExistence type="predicted"/>
<accession>A0A1J1JEX2</accession>
<feature type="region of interest" description="Disordered" evidence="8">
    <location>
        <begin position="673"/>
        <end position="712"/>
    </location>
</feature>